<dbReference type="Gene3D" id="3.40.50.720">
    <property type="entry name" value="NAD(P)-binding Rossmann-like Domain"/>
    <property type="match status" value="2"/>
</dbReference>
<dbReference type="EMBL" id="CP157355">
    <property type="protein sequence ID" value="XBM01379.1"/>
    <property type="molecule type" value="Genomic_DNA"/>
</dbReference>
<reference evidence="14" key="1">
    <citation type="submission" date="2024-05" db="EMBL/GenBank/DDBJ databases">
        <authorList>
            <person name="Yang L."/>
            <person name="Pan L."/>
        </authorList>
    </citation>
    <scope>NUCLEOTIDE SEQUENCE</scope>
    <source>
        <strain evidence="14">FCG-7</strain>
    </source>
</reference>
<evidence type="ECO:0000256" key="7">
    <source>
        <dbReference type="ARBA" id="ARBA00023027"/>
    </source>
</evidence>
<comment type="similarity">
    <text evidence="2">Belongs to the AlaDH/PNT family.</text>
</comment>
<comment type="catalytic activity">
    <reaction evidence="8">
        <text>NAD(+) + NADPH + H(+)(in) = NADH + NADP(+) + H(+)(out)</text>
        <dbReference type="Rhea" id="RHEA:47992"/>
        <dbReference type="ChEBI" id="CHEBI:15378"/>
        <dbReference type="ChEBI" id="CHEBI:57540"/>
        <dbReference type="ChEBI" id="CHEBI:57783"/>
        <dbReference type="ChEBI" id="CHEBI:57945"/>
        <dbReference type="ChEBI" id="CHEBI:58349"/>
        <dbReference type="EC" id="7.1.1.1"/>
    </reaction>
</comment>
<evidence type="ECO:0000256" key="10">
    <source>
        <dbReference type="ARBA" id="ARBA00076996"/>
    </source>
</evidence>
<dbReference type="InterPro" id="IPR007698">
    <property type="entry name" value="AlaDH/PNT_NAD(H)-bd"/>
</dbReference>
<dbReference type="Pfam" id="PF05222">
    <property type="entry name" value="AlaDh_PNT_N"/>
    <property type="match status" value="1"/>
</dbReference>
<evidence type="ECO:0000256" key="1">
    <source>
        <dbReference type="ARBA" id="ARBA00003943"/>
    </source>
</evidence>
<dbReference type="InterPro" id="IPR007886">
    <property type="entry name" value="AlaDH/PNT_N"/>
</dbReference>
<feature type="domain" description="Alanine dehydrogenase/pyridine nucleotide transhydrogenase NAD(H)-binding" evidence="12">
    <location>
        <begin position="147"/>
        <end position="324"/>
    </location>
</feature>
<keyword evidence="5" id="KW-0521">NADP</keyword>
<dbReference type="GO" id="GO:0016491">
    <property type="term" value="F:oxidoreductase activity"/>
    <property type="evidence" value="ECO:0007669"/>
    <property type="project" value="InterPro"/>
</dbReference>
<accession>A0AAU7FCX7</accession>
<evidence type="ECO:0000256" key="8">
    <source>
        <dbReference type="ARBA" id="ARBA00048202"/>
    </source>
</evidence>
<evidence type="ECO:0000256" key="9">
    <source>
        <dbReference type="ARBA" id="ARBA00071353"/>
    </source>
</evidence>
<dbReference type="KEGG" id="cmav:ABHF33_03550"/>
<dbReference type="SMART" id="SM01003">
    <property type="entry name" value="AlaDh_PNT_N"/>
    <property type="match status" value="1"/>
</dbReference>
<evidence type="ECO:0000259" key="13">
    <source>
        <dbReference type="SMART" id="SM01003"/>
    </source>
</evidence>
<dbReference type="PANTHER" id="PTHR10160">
    <property type="entry name" value="NAD(P) TRANSHYDROGENASE"/>
    <property type="match status" value="1"/>
</dbReference>
<evidence type="ECO:0000256" key="4">
    <source>
        <dbReference type="ARBA" id="ARBA00022741"/>
    </source>
</evidence>
<dbReference type="GO" id="GO:0008750">
    <property type="term" value="F:proton-translocating NAD(P)+ transhydrogenase activity"/>
    <property type="evidence" value="ECO:0007669"/>
    <property type="project" value="UniProtKB-EC"/>
</dbReference>
<keyword evidence="6" id="KW-1278">Translocase</keyword>
<organism evidence="14">
    <name type="scientific">Chitinibacter mangrovi</name>
    <dbReference type="NCBI Taxonomy" id="3153927"/>
    <lineage>
        <taxon>Bacteria</taxon>
        <taxon>Pseudomonadati</taxon>
        <taxon>Pseudomonadota</taxon>
        <taxon>Betaproteobacteria</taxon>
        <taxon>Neisseriales</taxon>
        <taxon>Chitinibacteraceae</taxon>
        <taxon>Chitinibacter</taxon>
    </lineage>
</organism>
<dbReference type="GO" id="GO:0050661">
    <property type="term" value="F:NADP binding"/>
    <property type="evidence" value="ECO:0007669"/>
    <property type="project" value="TreeGrafter"/>
</dbReference>
<proteinExistence type="inferred from homology"/>
<name>A0AAU7FCX7_9NEIS</name>
<dbReference type="EC" id="7.1.1.1" evidence="3"/>
<keyword evidence="7" id="KW-0520">NAD</keyword>
<dbReference type="AlphaFoldDB" id="A0AAU7FCX7"/>
<evidence type="ECO:0000256" key="5">
    <source>
        <dbReference type="ARBA" id="ARBA00022857"/>
    </source>
</evidence>
<evidence type="ECO:0000313" key="14">
    <source>
        <dbReference type="EMBL" id="XBM01379.1"/>
    </source>
</evidence>
<dbReference type="GO" id="GO:0006740">
    <property type="term" value="P:NADPH regeneration"/>
    <property type="evidence" value="ECO:0007669"/>
    <property type="project" value="TreeGrafter"/>
</dbReference>
<dbReference type="SUPFAM" id="SSF51735">
    <property type="entry name" value="NAD(P)-binding Rossmann-fold domains"/>
    <property type="match status" value="1"/>
</dbReference>
<dbReference type="Pfam" id="PF01262">
    <property type="entry name" value="AlaDh_PNT_C"/>
    <property type="match status" value="1"/>
</dbReference>
<evidence type="ECO:0000259" key="12">
    <source>
        <dbReference type="SMART" id="SM01002"/>
    </source>
</evidence>
<dbReference type="GO" id="GO:0005886">
    <property type="term" value="C:plasma membrane"/>
    <property type="evidence" value="ECO:0007669"/>
    <property type="project" value="TreeGrafter"/>
</dbReference>
<dbReference type="PANTHER" id="PTHR10160:SF19">
    <property type="entry name" value="PROTON-TRANSLOCATING NAD(P)(+) TRANSHYDROGENASE"/>
    <property type="match status" value="1"/>
</dbReference>
<sequence>MQIVVPKETQPGETRVAASPDTVKKLVQQGHRVLVEHHAGLAATWSDEHYLAAGAEIAADTTQLYRHAALILKVNQPNTHEIALYAARSVLVAQMNIHRFESLPALAAKEIDTYALELIPRITRGQSMDVLSSQANIAGYRAVLLATHYFPRFMPMFMTAAGSVKPARVLILGAGVAGLQAIATAKRLGAIVEVFDVRPATREQVESLGAKFIEVELNAEERAAFEHTGGYAKEMSDDYKARQSALIAQQATSADIIITTALIPGKPAPVLITPETVAAMKAGSVIIDLAIGRGLNEGGPSGGNCPLSRNDEVVQSDNGVIIVGHANLPALVATDASAMFARNVLTFIGLLLNKEGHYAPQLDDDIIKATLVTHAGSVYFAADQSTKASTAHTPTQHLEESPCQA</sequence>
<keyword evidence="4" id="KW-0547">Nucleotide-binding</keyword>
<evidence type="ECO:0000256" key="6">
    <source>
        <dbReference type="ARBA" id="ARBA00022967"/>
    </source>
</evidence>
<evidence type="ECO:0000256" key="11">
    <source>
        <dbReference type="ARBA" id="ARBA00084087"/>
    </source>
</evidence>
<dbReference type="InterPro" id="IPR008143">
    <property type="entry name" value="Ala_DH/PNT_CS2"/>
</dbReference>
<feature type="domain" description="Alanine dehydrogenase/pyridine nucleotide transhydrogenase N-terminal" evidence="13">
    <location>
        <begin position="4"/>
        <end position="138"/>
    </location>
</feature>
<dbReference type="CDD" id="cd05304">
    <property type="entry name" value="Rubrum_tdh"/>
    <property type="match status" value="1"/>
</dbReference>
<dbReference type="PROSITE" id="PS00837">
    <property type="entry name" value="ALADH_PNT_2"/>
    <property type="match status" value="1"/>
</dbReference>
<comment type="function">
    <text evidence="1">The transhydrogenation between NADH and NADP is coupled to respiration and ATP hydrolysis and functions as a proton pump across the membrane.</text>
</comment>
<dbReference type="RefSeq" id="WP_348945678.1">
    <property type="nucleotide sequence ID" value="NZ_CP157355.1"/>
</dbReference>
<dbReference type="InterPro" id="IPR036291">
    <property type="entry name" value="NAD(P)-bd_dom_sf"/>
</dbReference>
<gene>
    <name evidence="14" type="ORF">ABHF33_03550</name>
</gene>
<evidence type="ECO:0000256" key="2">
    <source>
        <dbReference type="ARBA" id="ARBA00005689"/>
    </source>
</evidence>
<dbReference type="NCBIfam" id="NF006942">
    <property type="entry name" value="PRK09424.1"/>
    <property type="match status" value="1"/>
</dbReference>
<evidence type="ECO:0000256" key="3">
    <source>
        <dbReference type="ARBA" id="ARBA00012943"/>
    </source>
</evidence>
<dbReference type="SMART" id="SM01002">
    <property type="entry name" value="AlaDh_PNT_C"/>
    <property type="match status" value="1"/>
</dbReference>
<dbReference type="SUPFAM" id="SSF52283">
    <property type="entry name" value="Formate/glycerate dehydrogenase catalytic domain-like"/>
    <property type="match status" value="1"/>
</dbReference>
<protein>
    <recommendedName>
        <fullName evidence="9">NAD(P) transhydrogenase subunit alpha part 1</fullName>
        <ecNumber evidence="3">7.1.1.1</ecNumber>
    </recommendedName>
    <alternativeName>
        <fullName evidence="11">Nicotinamide nucleotide transhydrogenase subunit alpha 1</fullName>
    </alternativeName>
    <alternativeName>
        <fullName evidence="10">Pyridine nucleotide transhydrogenase subunit alpha 1</fullName>
    </alternativeName>
</protein>
<dbReference type="FunFam" id="3.40.50.720:FF:000188">
    <property type="entry name" value="NAD(P) transhydrogenase alpha subunit 1"/>
    <property type="match status" value="1"/>
</dbReference>